<protein>
    <submittedName>
        <fullName evidence="1">Uncharacterized protein</fullName>
    </submittedName>
</protein>
<gene>
    <name evidence="1" type="ORF">F5144DRAFT_543209</name>
</gene>
<keyword evidence="2" id="KW-1185">Reference proteome</keyword>
<evidence type="ECO:0000313" key="2">
    <source>
        <dbReference type="Proteomes" id="UP000724584"/>
    </source>
</evidence>
<evidence type="ECO:0000313" key="1">
    <source>
        <dbReference type="EMBL" id="KAH6650115.1"/>
    </source>
</evidence>
<dbReference type="EMBL" id="JAGIZQ010000001">
    <property type="protein sequence ID" value="KAH6650115.1"/>
    <property type="molecule type" value="Genomic_DNA"/>
</dbReference>
<reference evidence="1 2" key="1">
    <citation type="journal article" date="2021" name="Nat. Commun.">
        <title>Genetic determinants of endophytism in the Arabidopsis root mycobiome.</title>
        <authorList>
            <person name="Mesny F."/>
            <person name="Miyauchi S."/>
            <person name="Thiergart T."/>
            <person name="Pickel B."/>
            <person name="Atanasova L."/>
            <person name="Karlsson M."/>
            <person name="Huettel B."/>
            <person name="Barry K.W."/>
            <person name="Haridas S."/>
            <person name="Chen C."/>
            <person name="Bauer D."/>
            <person name="Andreopoulos W."/>
            <person name="Pangilinan J."/>
            <person name="LaButti K."/>
            <person name="Riley R."/>
            <person name="Lipzen A."/>
            <person name="Clum A."/>
            <person name="Drula E."/>
            <person name="Henrissat B."/>
            <person name="Kohler A."/>
            <person name="Grigoriev I.V."/>
            <person name="Martin F.M."/>
            <person name="Hacquard S."/>
        </authorList>
    </citation>
    <scope>NUCLEOTIDE SEQUENCE [LARGE SCALE GENOMIC DNA]</scope>
    <source>
        <strain evidence="1 2">MPI-SDFR-AT-0079</strain>
    </source>
</reference>
<dbReference type="Proteomes" id="UP000724584">
    <property type="component" value="Unassembled WGS sequence"/>
</dbReference>
<organism evidence="1 2">
    <name type="scientific">Chaetomium tenue</name>
    <dbReference type="NCBI Taxonomy" id="1854479"/>
    <lineage>
        <taxon>Eukaryota</taxon>
        <taxon>Fungi</taxon>
        <taxon>Dikarya</taxon>
        <taxon>Ascomycota</taxon>
        <taxon>Pezizomycotina</taxon>
        <taxon>Sordariomycetes</taxon>
        <taxon>Sordariomycetidae</taxon>
        <taxon>Sordariales</taxon>
        <taxon>Chaetomiaceae</taxon>
        <taxon>Chaetomium</taxon>
    </lineage>
</organism>
<proteinExistence type="predicted"/>
<comment type="caution">
    <text evidence="1">The sequence shown here is derived from an EMBL/GenBank/DDBJ whole genome shotgun (WGS) entry which is preliminary data.</text>
</comment>
<name>A0ACB7PML0_9PEZI</name>
<accession>A0ACB7PML0</accession>
<sequence length="1375" mass="154496">MIQIKESCGLETIPKPCDYFHMIGGTSTGGLIAIMLGRLRMSTEEALREYDECSQKIFSSSNKKWTTATEKYKATALKMVVEDLVRRRNMGEYLRDASLTHDSKGQCFVCVMPAEKIGEPRRLRSFSTHDTDRDGFTVKIWEAARATTAASVYFKPMTVKVGPSTEEFIDAAIGCNNPVIYLLQEAAAHIGKGRRLGCLISIGTGTRVVRIGRASTGVKNVGQALKFMKELIGTLKNTATDGEDAHRQVQEKLGDYTNAYFRFNVPDVADKVGLDKYLQIGTLKVATSAYLAQPLVAAQILNAADGLGRNSSEHGLTLGHAAGIDKDQVILTTQEARSLGDINRFFMARDDILAKLDNSFFLRDTKGKPRREFLLHGMGGVGKTQIALKAADDLEERFKYVFHIDGTTEPSANQSYARICQQYCPGYSQTRAIPSGTIDEMKDVALEWIGGLSEEWLIIYDNLPDNGRLAPTLPRRNTGNIIYTSRSQGFLADLPAECVYEVNSFSEEDAVELLLKIAGNENLRTNEEEMKALRASVVEVGGLPLAIEAMGSVLRKGDCTPLTYLRRFRNQQNRPALLSKQNNDGSSPARPALYTALDLSYDALISLRRREGRGVMGTAAHSALTALNLLCFYHNEEIPVGMIERSAEERQRWGSNGVYPLSNLTDDPFMDATNLFTCKYPSKKWDALHFNLGVQILQQFSLVKHSRKRDTVSMHVMVQAWAQDRMAKETRKRLAHAAKAVLIESIKPGWNRLDQAFLRFLPPHLNACMAHEAESVGYHHEYEAHLDFKLGWYYYQQKQFSHAVNHLQRMLPVWKCNTGGYSQTVTFGLSLLANVYHEMGRIGDAEAAYLELIEMLDMRKEDLLDEYKKREERMERTKKDLERQARYQSAARLLLLRRSTDQIVTDDRDQALSTPDTQASAGKRDNAPPPVFKTLEQSIEKVDAATARETKEESLLEWNDEVGRTYAELAGMLFDSGRHKDGKEYLRMAIETVKKYADEHDFQVWSWEDELIRRSGGADLPHWLQRYKDLRALPPDVYEKFPGHEYAFVLSIGLGQSYLGAGDLKGAYEVFESELERAPLLYGPSDPKTLYLMRAMAETASHRGLFEEANQFARKAVELAKAAYGQWHYETARSLNTLAVILVPQTLDLGQGSEHWNIMKEAYDAVRVAFWEGHPMAKKLKHRLELFAAIADDKGEASSEPTQLSQEIKDRVFAAGAPKSKKEWMEKASVAYGEILSERYRTREKLAKPRLRQQRDTDAGLQLLGINDQSIQHTSIEGKEEERAEARRKRKGKGKEITPPAPISGLNVKEESGSRTSKQATELAKESIDSERQPGVKGKGKAAWEPVENELGSELEGSEEIRRRGATSSPQRREA</sequence>